<dbReference type="Gene3D" id="1.10.1660.10">
    <property type="match status" value="1"/>
</dbReference>
<dbReference type="OrthoDB" id="9802944at2"/>
<evidence type="ECO:0000313" key="2">
    <source>
        <dbReference type="EMBL" id="RXW33012.1"/>
    </source>
</evidence>
<evidence type="ECO:0000259" key="1">
    <source>
        <dbReference type="SMART" id="SM00422"/>
    </source>
</evidence>
<dbReference type="GO" id="GO:0006355">
    <property type="term" value="P:regulation of DNA-templated transcription"/>
    <property type="evidence" value="ECO:0007669"/>
    <property type="project" value="InterPro"/>
</dbReference>
<dbReference type="SUPFAM" id="SSF46955">
    <property type="entry name" value="Putative DNA-binding domain"/>
    <property type="match status" value="1"/>
</dbReference>
<organism evidence="2 3">
    <name type="scientific">Propioniciclava flava</name>
    <dbReference type="NCBI Taxonomy" id="2072026"/>
    <lineage>
        <taxon>Bacteria</taxon>
        <taxon>Bacillati</taxon>
        <taxon>Actinomycetota</taxon>
        <taxon>Actinomycetes</taxon>
        <taxon>Propionibacteriales</taxon>
        <taxon>Propionibacteriaceae</taxon>
        <taxon>Propioniciclava</taxon>
    </lineage>
</organism>
<dbReference type="AlphaFoldDB" id="A0A4Q2EJX3"/>
<dbReference type="InterPro" id="IPR009061">
    <property type="entry name" value="DNA-bd_dom_put_sf"/>
</dbReference>
<reference evidence="2 3" key="1">
    <citation type="submission" date="2018-01" db="EMBL/GenBank/DDBJ databases">
        <title>Lactibacter flavus gen. nov., sp. nov., a novel bacterium of the family Propionibacteriaceae isolated from raw milk and dairy products.</title>
        <authorList>
            <person name="Wenning M."/>
            <person name="Breitenwieser F."/>
            <person name="Huptas C."/>
            <person name="von Neubeck M."/>
            <person name="Busse H.-J."/>
            <person name="Scherer S."/>
        </authorList>
    </citation>
    <scope>NUCLEOTIDE SEQUENCE [LARGE SCALE GENOMIC DNA]</scope>
    <source>
        <strain evidence="2 3">VG341</strain>
    </source>
</reference>
<dbReference type="Pfam" id="PF13411">
    <property type="entry name" value="MerR_1"/>
    <property type="match status" value="1"/>
</dbReference>
<dbReference type="Proteomes" id="UP000290624">
    <property type="component" value="Unassembled WGS sequence"/>
</dbReference>
<dbReference type="GO" id="GO:0003677">
    <property type="term" value="F:DNA binding"/>
    <property type="evidence" value="ECO:0007669"/>
    <property type="project" value="InterPro"/>
</dbReference>
<name>A0A4Q2EJX3_9ACTN</name>
<proteinExistence type="predicted"/>
<dbReference type="InterPro" id="IPR000551">
    <property type="entry name" value="MerR-type_HTH_dom"/>
</dbReference>
<keyword evidence="3" id="KW-1185">Reference proteome</keyword>
<dbReference type="SMART" id="SM00422">
    <property type="entry name" value="HTH_MERR"/>
    <property type="match status" value="1"/>
</dbReference>
<feature type="domain" description="HTH merR-type" evidence="1">
    <location>
        <begin position="16"/>
        <end position="85"/>
    </location>
</feature>
<dbReference type="EMBL" id="PPCV01000002">
    <property type="protein sequence ID" value="RXW33012.1"/>
    <property type="molecule type" value="Genomic_DNA"/>
</dbReference>
<evidence type="ECO:0000313" key="3">
    <source>
        <dbReference type="Proteomes" id="UP000290624"/>
    </source>
</evidence>
<accession>A0A4Q2EJX3</accession>
<sequence length="141" mass="15696">MTMTSNNHERRDNVVFTTIQVVHLTGIHPRTLDAFALAGIVRPGQDVAGQPVYGRADVARLRQALTMVQHAGMPVAQVAWIFALRDQIDQTRRELDHLVGQLWAELDSAMPTPSGRVFTTGADGRVWVGRHRPGARRRLGR</sequence>
<gene>
    <name evidence="2" type="ORF">C1706_03870</name>
</gene>
<protein>
    <recommendedName>
        <fullName evidence="1">HTH merR-type domain-containing protein</fullName>
    </recommendedName>
</protein>
<comment type="caution">
    <text evidence="2">The sequence shown here is derived from an EMBL/GenBank/DDBJ whole genome shotgun (WGS) entry which is preliminary data.</text>
</comment>